<dbReference type="PANTHER" id="PTHR48020:SF12">
    <property type="entry name" value="PROTON MYO-INOSITOL COTRANSPORTER"/>
    <property type="match status" value="1"/>
</dbReference>
<evidence type="ECO:0000256" key="12">
    <source>
        <dbReference type="ARBA" id="ARBA00076792"/>
    </source>
</evidence>
<feature type="transmembrane region" description="Helical" evidence="14">
    <location>
        <begin position="7"/>
        <end position="30"/>
    </location>
</feature>
<sequence length="484" mass="53282">MPTRKRNVPYLIFICAIASVSGIILGYDASVISGVIDPLTEHLSLTPAESGWAVSNVILGCIVGAWGVGRFTDRFGRKAILIITAILFAISAIGSALANDLTGFVVYRMIGGLAVGMASAVTPLYIAEVSPKDLRGRMLGMQQMLMVGGQLVVYIVNYLIARGMAHEWVVSMGWRWMLASALIPCVLFLVMVFFMPESPRWYAMRNQKEKSLKVLTSLSNPGHAERLYAEIRTSIAADSALLSMPAPRGLLKDKKSSYILWIGCAIAVLQQVSGINILMYFAPSLLQNVTGNTQDSLFQSIFLGLALLAGVGIALVAFDRIGRLPLLRWGSLGCAAFLLFTSWAFMNEVKGYLPIVGLVGFIFVFGMSWSLGAWLLISEIFPNRMRAVAMGYAFCSMWVSNFMVTQSFPMMNRNPVLMEHFHGAFPLLLCSGFSIIAFWFVGRFLPETKGVSLEHIEPLMLSKSRRFGRERQPLVTPESVSQNK</sequence>
<evidence type="ECO:0000256" key="3">
    <source>
        <dbReference type="ARBA" id="ARBA00022448"/>
    </source>
</evidence>
<evidence type="ECO:0000256" key="11">
    <source>
        <dbReference type="ARBA" id="ARBA00070440"/>
    </source>
</evidence>
<keyword evidence="5" id="KW-0762">Sugar transport</keyword>
<dbReference type="EMBL" id="QJJG01000005">
    <property type="protein sequence ID" value="PXW46476.1"/>
    <property type="molecule type" value="Genomic_DNA"/>
</dbReference>
<comment type="caution">
    <text evidence="16">The sequence shown here is derived from an EMBL/GenBank/DDBJ whole genome shotgun (WGS) entry which is preliminary data.</text>
</comment>
<reference evidence="16 17" key="1">
    <citation type="submission" date="2018-05" db="EMBL/GenBank/DDBJ databases">
        <title>Freshwater and sediment microbial communities from various areas in North America, analyzing microbe dynamics in response to fracking.</title>
        <authorList>
            <person name="Lamendella R."/>
        </authorList>
    </citation>
    <scope>NUCLEOTIDE SEQUENCE [LARGE SCALE GENOMIC DNA]</scope>
    <source>
        <strain evidence="16 17">67</strain>
    </source>
</reference>
<evidence type="ECO:0000256" key="1">
    <source>
        <dbReference type="ARBA" id="ARBA00004651"/>
    </source>
</evidence>
<dbReference type="InterPro" id="IPR050814">
    <property type="entry name" value="Myo-inositol_Transporter"/>
</dbReference>
<feature type="transmembrane region" description="Helical" evidence="14">
    <location>
        <begin position="352"/>
        <end position="377"/>
    </location>
</feature>
<dbReference type="InterPro" id="IPR020846">
    <property type="entry name" value="MFS_dom"/>
</dbReference>
<evidence type="ECO:0000313" key="17">
    <source>
        <dbReference type="Proteomes" id="UP000247485"/>
    </source>
</evidence>
<comment type="catalytic activity">
    <reaction evidence="10">
        <text>D-xylose(in) + H(+)(in) = D-xylose(out) + H(+)(out)</text>
        <dbReference type="Rhea" id="RHEA:28959"/>
        <dbReference type="ChEBI" id="CHEBI:15378"/>
        <dbReference type="ChEBI" id="CHEBI:53455"/>
    </reaction>
    <physiologicalReaction direction="right-to-left" evidence="10">
        <dbReference type="Rhea" id="RHEA:28961"/>
    </physiologicalReaction>
</comment>
<comment type="subcellular location">
    <subcellularLocation>
        <location evidence="1">Cell membrane</location>
        <topology evidence="1">Multi-pass membrane protein</topology>
    </subcellularLocation>
</comment>
<feature type="transmembrane region" description="Helical" evidence="14">
    <location>
        <begin position="258"/>
        <end position="281"/>
    </location>
</feature>
<dbReference type="NCBIfam" id="TIGR00879">
    <property type="entry name" value="SP"/>
    <property type="match status" value="1"/>
</dbReference>
<evidence type="ECO:0000256" key="14">
    <source>
        <dbReference type="SAM" id="Phobius"/>
    </source>
</evidence>
<keyword evidence="7" id="KW-0769">Symport</keyword>
<organism evidence="16 17">
    <name type="scientific">Klebsiella oxytoca</name>
    <dbReference type="NCBI Taxonomy" id="571"/>
    <lineage>
        <taxon>Bacteria</taxon>
        <taxon>Pseudomonadati</taxon>
        <taxon>Pseudomonadota</taxon>
        <taxon>Gammaproteobacteria</taxon>
        <taxon>Enterobacterales</taxon>
        <taxon>Enterobacteriaceae</taxon>
        <taxon>Klebsiella/Raoultella group</taxon>
        <taxon>Klebsiella</taxon>
    </lineage>
</organism>
<feature type="transmembrane region" description="Helical" evidence="14">
    <location>
        <begin position="173"/>
        <end position="195"/>
    </location>
</feature>
<proteinExistence type="inferred from homology"/>
<keyword evidence="6 14" id="KW-0812">Transmembrane</keyword>
<dbReference type="InterPro" id="IPR003663">
    <property type="entry name" value="Sugar/inositol_transpt"/>
</dbReference>
<name>A0A318FT17_KLEOX</name>
<dbReference type="InterPro" id="IPR036259">
    <property type="entry name" value="MFS_trans_sf"/>
</dbReference>
<feature type="transmembrane region" description="Helical" evidence="14">
    <location>
        <begin position="389"/>
        <end position="408"/>
    </location>
</feature>
<evidence type="ECO:0000256" key="9">
    <source>
        <dbReference type="ARBA" id="ARBA00023136"/>
    </source>
</evidence>
<evidence type="ECO:0000259" key="15">
    <source>
        <dbReference type="PROSITE" id="PS50850"/>
    </source>
</evidence>
<dbReference type="FunFam" id="1.20.1250.20:FF:000122">
    <property type="entry name" value="D-xylose transporter XylE"/>
    <property type="match status" value="1"/>
</dbReference>
<dbReference type="PROSITE" id="PS50850">
    <property type="entry name" value="MFS"/>
    <property type="match status" value="1"/>
</dbReference>
<dbReference type="GO" id="GO:0005886">
    <property type="term" value="C:plasma membrane"/>
    <property type="evidence" value="ECO:0007669"/>
    <property type="project" value="UniProtKB-SubCell"/>
</dbReference>
<dbReference type="SUPFAM" id="SSF103473">
    <property type="entry name" value="MFS general substrate transporter"/>
    <property type="match status" value="1"/>
</dbReference>
<feature type="transmembrane region" description="Helical" evidence="14">
    <location>
        <begin position="139"/>
        <end position="161"/>
    </location>
</feature>
<accession>A0A318FT17</accession>
<evidence type="ECO:0000256" key="4">
    <source>
        <dbReference type="ARBA" id="ARBA00022475"/>
    </source>
</evidence>
<keyword evidence="9 14" id="KW-0472">Membrane</keyword>
<dbReference type="RefSeq" id="WP_110273523.1">
    <property type="nucleotide sequence ID" value="NZ_QJJG01000005.1"/>
</dbReference>
<dbReference type="Pfam" id="PF00083">
    <property type="entry name" value="Sugar_tr"/>
    <property type="match status" value="1"/>
</dbReference>
<evidence type="ECO:0000313" key="16">
    <source>
        <dbReference type="EMBL" id="PXW46476.1"/>
    </source>
</evidence>
<comment type="similarity">
    <text evidence="2 13">Belongs to the major facilitator superfamily. Sugar transporter (TC 2.A.1.1) family.</text>
</comment>
<dbReference type="PROSITE" id="PS00217">
    <property type="entry name" value="SUGAR_TRANSPORT_2"/>
    <property type="match status" value="1"/>
</dbReference>
<protein>
    <recommendedName>
        <fullName evidence="11">D-xylose-proton symporter</fullName>
    </recommendedName>
    <alternativeName>
        <fullName evidence="12">D-xylose transporter</fullName>
    </alternativeName>
</protein>
<feature type="transmembrane region" description="Helical" evidence="14">
    <location>
        <begin position="420"/>
        <end position="441"/>
    </location>
</feature>
<keyword evidence="3 13" id="KW-0813">Transport</keyword>
<keyword evidence="8 14" id="KW-1133">Transmembrane helix</keyword>
<dbReference type="InterPro" id="IPR005828">
    <property type="entry name" value="MFS_sugar_transport-like"/>
</dbReference>
<dbReference type="Proteomes" id="UP000247485">
    <property type="component" value="Unassembled WGS sequence"/>
</dbReference>
<feature type="domain" description="Major facilitator superfamily (MFS) profile" evidence="15">
    <location>
        <begin position="14"/>
        <end position="449"/>
    </location>
</feature>
<feature type="transmembrane region" description="Helical" evidence="14">
    <location>
        <begin position="80"/>
        <end position="98"/>
    </location>
</feature>
<dbReference type="InterPro" id="IPR005829">
    <property type="entry name" value="Sugar_transporter_CS"/>
</dbReference>
<evidence type="ECO:0000256" key="2">
    <source>
        <dbReference type="ARBA" id="ARBA00010992"/>
    </source>
</evidence>
<evidence type="ECO:0000256" key="8">
    <source>
        <dbReference type="ARBA" id="ARBA00022989"/>
    </source>
</evidence>
<dbReference type="PANTHER" id="PTHR48020">
    <property type="entry name" value="PROTON MYO-INOSITOL COTRANSPORTER"/>
    <property type="match status" value="1"/>
</dbReference>
<evidence type="ECO:0000256" key="13">
    <source>
        <dbReference type="RuleBase" id="RU003346"/>
    </source>
</evidence>
<dbReference type="GO" id="GO:0015293">
    <property type="term" value="F:symporter activity"/>
    <property type="evidence" value="ECO:0007669"/>
    <property type="project" value="UniProtKB-KW"/>
</dbReference>
<evidence type="ECO:0000256" key="5">
    <source>
        <dbReference type="ARBA" id="ARBA00022597"/>
    </source>
</evidence>
<feature type="transmembrane region" description="Helical" evidence="14">
    <location>
        <begin position="301"/>
        <end position="319"/>
    </location>
</feature>
<dbReference type="AlphaFoldDB" id="A0A318FT17"/>
<evidence type="ECO:0000256" key="10">
    <source>
        <dbReference type="ARBA" id="ARBA00050593"/>
    </source>
</evidence>
<dbReference type="Gene3D" id="1.20.1250.20">
    <property type="entry name" value="MFS general substrate transporter like domains"/>
    <property type="match status" value="2"/>
</dbReference>
<dbReference type="PRINTS" id="PR00171">
    <property type="entry name" value="SUGRTRNSPORT"/>
</dbReference>
<feature type="transmembrane region" description="Helical" evidence="14">
    <location>
        <begin position="50"/>
        <end position="68"/>
    </location>
</feature>
<evidence type="ECO:0000256" key="6">
    <source>
        <dbReference type="ARBA" id="ARBA00022692"/>
    </source>
</evidence>
<feature type="transmembrane region" description="Helical" evidence="14">
    <location>
        <begin position="326"/>
        <end position="346"/>
    </location>
</feature>
<gene>
    <name evidence="16" type="ORF">DET57_105152</name>
</gene>
<evidence type="ECO:0000256" key="7">
    <source>
        <dbReference type="ARBA" id="ARBA00022847"/>
    </source>
</evidence>
<feature type="transmembrane region" description="Helical" evidence="14">
    <location>
        <begin position="104"/>
        <end position="127"/>
    </location>
</feature>
<keyword evidence="4" id="KW-1003">Cell membrane</keyword>